<reference evidence="6 7" key="1">
    <citation type="submission" date="2014-02" db="EMBL/GenBank/DDBJ databases">
        <title>Kosmotoga genome sequencing.</title>
        <authorList>
            <person name="Pollo S.M."/>
            <person name="Charchuk R."/>
            <person name="Nesbo C.L."/>
        </authorList>
    </citation>
    <scope>NUCLEOTIDE SEQUENCE [LARGE SCALE GENOMIC DNA]</scope>
    <source>
        <strain evidence="6 7">S304</strain>
    </source>
</reference>
<evidence type="ECO:0000256" key="3">
    <source>
        <dbReference type="ARBA" id="ARBA00022722"/>
    </source>
</evidence>
<evidence type="ECO:0000256" key="4">
    <source>
        <dbReference type="ARBA" id="ARBA00022801"/>
    </source>
</evidence>
<evidence type="ECO:0000256" key="1">
    <source>
        <dbReference type="ARBA" id="ARBA00009998"/>
    </source>
</evidence>
<dbReference type="SUPFAM" id="SSF116842">
    <property type="entry name" value="XseB-like"/>
    <property type="match status" value="1"/>
</dbReference>
<keyword evidence="5" id="KW-0269">Exonuclease</keyword>
<dbReference type="AlphaFoldDB" id="A0A182C7P0"/>
<dbReference type="Gene3D" id="1.10.287.1040">
    <property type="entry name" value="Exonuclease VII, small subunit"/>
    <property type="match status" value="1"/>
</dbReference>
<proteinExistence type="inferred from homology"/>
<dbReference type="GO" id="GO:0008855">
    <property type="term" value="F:exodeoxyribonuclease VII activity"/>
    <property type="evidence" value="ECO:0007669"/>
    <property type="project" value="InterPro"/>
</dbReference>
<dbReference type="Proteomes" id="UP000077339">
    <property type="component" value="Unassembled WGS sequence"/>
</dbReference>
<dbReference type="PATRIC" id="fig|1453497.3.peg.1485"/>
<evidence type="ECO:0000256" key="2">
    <source>
        <dbReference type="ARBA" id="ARBA00022490"/>
    </source>
</evidence>
<dbReference type="EMBL" id="JFHK01000004">
    <property type="protein sequence ID" value="OAA31324.1"/>
    <property type="molecule type" value="Genomic_DNA"/>
</dbReference>
<keyword evidence="4" id="KW-0378">Hydrolase</keyword>
<dbReference type="InterPro" id="IPR037004">
    <property type="entry name" value="Exonuc_VII_ssu_sf"/>
</dbReference>
<organism evidence="6 7">
    <name type="scientific">Kosmotoga arenicorallina S304</name>
    <dbReference type="NCBI Taxonomy" id="1453497"/>
    <lineage>
        <taxon>Bacteria</taxon>
        <taxon>Thermotogati</taxon>
        <taxon>Thermotogota</taxon>
        <taxon>Thermotogae</taxon>
        <taxon>Kosmotogales</taxon>
        <taxon>Kosmotogaceae</taxon>
        <taxon>Kosmotoga</taxon>
    </lineage>
</organism>
<name>A0A182C7P0_9BACT</name>
<evidence type="ECO:0000313" key="6">
    <source>
        <dbReference type="EMBL" id="OAA31324.1"/>
    </source>
</evidence>
<accession>A0A182C7P0</accession>
<dbReference type="InterPro" id="IPR003761">
    <property type="entry name" value="Exonuc_VII_S"/>
</dbReference>
<dbReference type="Pfam" id="PF02609">
    <property type="entry name" value="Exonuc_VII_S"/>
    <property type="match status" value="1"/>
</dbReference>
<dbReference type="GO" id="GO:0009318">
    <property type="term" value="C:exodeoxyribonuclease VII complex"/>
    <property type="evidence" value="ECO:0007669"/>
    <property type="project" value="InterPro"/>
</dbReference>
<keyword evidence="2" id="KW-0963">Cytoplasm</keyword>
<comment type="similarity">
    <text evidence="1">Belongs to the XseB family.</text>
</comment>
<keyword evidence="3" id="KW-0540">Nuclease</keyword>
<keyword evidence="7" id="KW-1185">Reference proteome</keyword>
<protein>
    <submittedName>
        <fullName evidence="6">Uncharacterized protein</fullName>
    </submittedName>
</protein>
<dbReference type="STRING" id="1453497.AT15_07455"/>
<dbReference type="GO" id="GO:0006308">
    <property type="term" value="P:DNA catabolic process"/>
    <property type="evidence" value="ECO:0007669"/>
    <property type="project" value="InterPro"/>
</dbReference>
<dbReference type="OrthoDB" id="49268at2"/>
<gene>
    <name evidence="6" type="ORF">AT15_07455</name>
</gene>
<comment type="caution">
    <text evidence="6">The sequence shown here is derived from an EMBL/GenBank/DDBJ whole genome shotgun (WGS) entry which is preliminary data.</text>
</comment>
<evidence type="ECO:0000313" key="7">
    <source>
        <dbReference type="Proteomes" id="UP000077339"/>
    </source>
</evidence>
<evidence type="ECO:0000256" key="5">
    <source>
        <dbReference type="ARBA" id="ARBA00022839"/>
    </source>
</evidence>
<sequence>MELPAFESLEELGAFLETLTEDRIKELKFAQAMELVDAISKFFDEQGDEIDIEDALGLYEKGMDLLMHCREKLAVVQNKKEEIDRKYKELLKNSD</sequence>
<dbReference type="RefSeq" id="WP_084251432.1">
    <property type="nucleotide sequence ID" value="NZ_JFHK01000004.1"/>
</dbReference>